<reference evidence="3" key="1">
    <citation type="submission" date="2017-10" db="EMBL/GenBank/DDBJ databases">
        <title>Rapid genome shrinkage in a self-fertile nematode reveals novel sperm competition proteins.</title>
        <authorList>
            <person name="Yin D."/>
            <person name="Schwarz E.M."/>
            <person name="Thomas C.G."/>
            <person name="Felde R.L."/>
            <person name="Korf I.F."/>
            <person name="Cutter A.D."/>
            <person name="Schartner C.M."/>
            <person name="Ralston E.J."/>
            <person name="Meyer B.J."/>
            <person name="Haag E.S."/>
        </authorList>
    </citation>
    <scope>NUCLEOTIDE SEQUENCE [LARGE SCALE GENOMIC DNA]</scope>
    <source>
        <strain evidence="3">JU1422</strain>
    </source>
</reference>
<dbReference type="STRING" id="1611254.A0A2G5SGX9"/>
<dbReference type="PANTHER" id="PTHR21503:SF48">
    <property type="entry name" value="F-BOX ASSOCIATED DOMAIN-CONTAINING PROTEIN-RELATED"/>
    <property type="match status" value="1"/>
</dbReference>
<dbReference type="OrthoDB" id="5869121at2759"/>
<protein>
    <recommendedName>
        <fullName evidence="1">F-box domain-containing protein</fullName>
    </recommendedName>
</protein>
<comment type="caution">
    <text evidence="2">The sequence shown here is derived from an EMBL/GenBank/DDBJ whole genome shotgun (WGS) entry which is preliminary data.</text>
</comment>
<evidence type="ECO:0000313" key="3">
    <source>
        <dbReference type="Proteomes" id="UP000230233"/>
    </source>
</evidence>
<dbReference type="Proteomes" id="UP000230233">
    <property type="component" value="Unassembled WGS sequence"/>
</dbReference>
<dbReference type="AlphaFoldDB" id="A0A2G5SGX9"/>
<feature type="domain" description="F-box" evidence="1">
    <location>
        <begin position="3"/>
        <end position="53"/>
    </location>
</feature>
<gene>
    <name evidence="2" type="ORF">B9Z55_027273</name>
</gene>
<dbReference type="PANTHER" id="PTHR21503">
    <property type="entry name" value="F-BOX-CONTAINING HYPOTHETICAL PROTEIN C.ELEGANS"/>
    <property type="match status" value="1"/>
</dbReference>
<evidence type="ECO:0000313" key="2">
    <source>
        <dbReference type="EMBL" id="PIC14334.1"/>
    </source>
</evidence>
<proteinExistence type="predicted"/>
<accession>A0A2G5SGX9</accession>
<evidence type="ECO:0000259" key="1">
    <source>
        <dbReference type="PROSITE" id="PS50181"/>
    </source>
</evidence>
<dbReference type="EMBL" id="PDUG01000008">
    <property type="protein sequence ID" value="PIC14334.1"/>
    <property type="molecule type" value="Genomic_DNA"/>
</dbReference>
<sequence>MHKFPLLSLPELVLQEVLENVSASDVFELYQCSKNASNVLRKGAKGQKYFKVVADFSQSWVDIHNVRKYTVNEKTKTDPLPEDSLEIKKFGESSIEYKVNALKEYHTYCEEGDKIVAQQKIADHFMKTLGVDVFAQVYIGLETPAIEVIDWIQKSKVKSETFYIQGSPEESVDAVGKRLYTDKFFETIPGIGPINTIGEFVCMINVEQGFQPVEFLEKPLTMNKFYLHHSHFITGKHLMALNCTSIMLKDSRLTAADVNAYLTAWKKGHYPVLTSLLVFLTNGLTFDLKEVIKGLVNPNAIKIVTDGQEVVFTRENGDEMFVELTDNERRLNIFVDEYEKP</sequence>
<dbReference type="InterPro" id="IPR012885">
    <property type="entry name" value="F-box_Sdz-33"/>
</dbReference>
<keyword evidence="3" id="KW-1185">Reference proteome</keyword>
<dbReference type="PROSITE" id="PS50181">
    <property type="entry name" value="FBOX"/>
    <property type="match status" value="1"/>
</dbReference>
<organism evidence="2 3">
    <name type="scientific">Caenorhabditis nigoni</name>
    <dbReference type="NCBI Taxonomy" id="1611254"/>
    <lineage>
        <taxon>Eukaryota</taxon>
        <taxon>Metazoa</taxon>
        <taxon>Ecdysozoa</taxon>
        <taxon>Nematoda</taxon>
        <taxon>Chromadorea</taxon>
        <taxon>Rhabditida</taxon>
        <taxon>Rhabditina</taxon>
        <taxon>Rhabditomorpha</taxon>
        <taxon>Rhabditoidea</taxon>
        <taxon>Rhabditidae</taxon>
        <taxon>Peloderinae</taxon>
        <taxon>Caenorhabditis</taxon>
    </lineage>
</organism>
<dbReference type="Pfam" id="PF07735">
    <property type="entry name" value="FBA_2"/>
    <property type="match status" value="1"/>
</dbReference>
<name>A0A2G5SGX9_9PELO</name>
<dbReference type="InterPro" id="IPR001810">
    <property type="entry name" value="F-box_dom"/>
</dbReference>